<evidence type="ECO:0000313" key="1">
    <source>
        <dbReference type="EMBL" id="GER39651.1"/>
    </source>
</evidence>
<gene>
    <name evidence="1" type="ORF">STAS_16281</name>
</gene>
<dbReference type="AlphaFoldDB" id="A0A5A7Q6I7"/>
<keyword evidence="2" id="KW-1185">Reference proteome</keyword>
<dbReference type="Proteomes" id="UP000325081">
    <property type="component" value="Unassembled WGS sequence"/>
</dbReference>
<name>A0A5A7Q6I7_STRAF</name>
<comment type="caution">
    <text evidence="1">The sequence shown here is derived from an EMBL/GenBank/DDBJ whole genome shotgun (WGS) entry which is preliminary data.</text>
</comment>
<evidence type="ECO:0000313" key="2">
    <source>
        <dbReference type="Proteomes" id="UP000325081"/>
    </source>
</evidence>
<sequence length="161" mass="18793">MVNPSCHISLEKNGDIRATPYPVLSLGKRNTFCFCWAGSPNRRLLWASTSSNRPIGTPVHTWESGRSRMELKSSGTMCCDWRKGEKKNKEYNIKKQGTRNKNPILHQREQNKKRYEKKEGIEKLNSIDERNTELTKYLPEEYLLPWQRGISYLDVYVGGWI</sequence>
<protein>
    <submittedName>
        <fullName evidence="1">UvrABC system protein C</fullName>
    </submittedName>
</protein>
<proteinExistence type="predicted"/>
<dbReference type="EMBL" id="BKCP01005738">
    <property type="protein sequence ID" value="GER39651.1"/>
    <property type="molecule type" value="Genomic_DNA"/>
</dbReference>
<reference evidence="2" key="1">
    <citation type="journal article" date="2019" name="Curr. Biol.">
        <title>Genome Sequence of Striga asiatica Provides Insight into the Evolution of Plant Parasitism.</title>
        <authorList>
            <person name="Yoshida S."/>
            <person name="Kim S."/>
            <person name="Wafula E.K."/>
            <person name="Tanskanen J."/>
            <person name="Kim Y.M."/>
            <person name="Honaas L."/>
            <person name="Yang Z."/>
            <person name="Spallek T."/>
            <person name="Conn C.E."/>
            <person name="Ichihashi Y."/>
            <person name="Cheong K."/>
            <person name="Cui S."/>
            <person name="Der J.P."/>
            <person name="Gundlach H."/>
            <person name="Jiao Y."/>
            <person name="Hori C."/>
            <person name="Ishida J.K."/>
            <person name="Kasahara H."/>
            <person name="Kiba T."/>
            <person name="Kim M.S."/>
            <person name="Koo N."/>
            <person name="Laohavisit A."/>
            <person name="Lee Y.H."/>
            <person name="Lumba S."/>
            <person name="McCourt P."/>
            <person name="Mortimer J.C."/>
            <person name="Mutuku J.M."/>
            <person name="Nomura T."/>
            <person name="Sasaki-Sekimoto Y."/>
            <person name="Seto Y."/>
            <person name="Wang Y."/>
            <person name="Wakatake T."/>
            <person name="Sakakibara H."/>
            <person name="Demura T."/>
            <person name="Yamaguchi S."/>
            <person name="Yoneyama K."/>
            <person name="Manabe R.I."/>
            <person name="Nelson D.C."/>
            <person name="Schulman A.H."/>
            <person name="Timko M.P."/>
            <person name="dePamphilis C.W."/>
            <person name="Choi D."/>
            <person name="Shirasu K."/>
        </authorList>
    </citation>
    <scope>NUCLEOTIDE SEQUENCE [LARGE SCALE GENOMIC DNA]</scope>
    <source>
        <strain evidence="2">cv. UVA1</strain>
    </source>
</reference>
<accession>A0A5A7Q6I7</accession>
<organism evidence="1 2">
    <name type="scientific">Striga asiatica</name>
    <name type="common">Asiatic witchweed</name>
    <name type="synonym">Buchnera asiatica</name>
    <dbReference type="NCBI Taxonomy" id="4170"/>
    <lineage>
        <taxon>Eukaryota</taxon>
        <taxon>Viridiplantae</taxon>
        <taxon>Streptophyta</taxon>
        <taxon>Embryophyta</taxon>
        <taxon>Tracheophyta</taxon>
        <taxon>Spermatophyta</taxon>
        <taxon>Magnoliopsida</taxon>
        <taxon>eudicotyledons</taxon>
        <taxon>Gunneridae</taxon>
        <taxon>Pentapetalae</taxon>
        <taxon>asterids</taxon>
        <taxon>lamiids</taxon>
        <taxon>Lamiales</taxon>
        <taxon>Orobanchaceae</taxon>
        <taxon>Buchnereae</taxon>
        <taxon>Striga</taxon>
    </lineage>
</organism>